<dbReference type="AlphaFoldDB" id="A0A1H6C829"/>
<evidence type="ECO:0000259" key="10">
    <source>
        <dbReference type="Pfam" id="PF00361"/>
    </source>
</evidence>
<feature type="transmembrane region" description="Helical" evidence="9">
    <location>
        <begin position="207"/>
        <end position="231"/>
    </location>
</feature>
<feature type="transmembrane region" description="Helical" evidence="9">
    <location>
        <begin position="326"/>
        <end position="347"/>
    </location>
</feature>
<evidence type="ECO:0000313" key="12">
    <source>
        <dbReference type="Proteomes" id="UP000236723"/>
    </source>
</evidence>
<evidence type="ECO:0000256" key="8">
    <source>
        <dbReference type="SAM" id="MobiDB-lite"/>
    </source>
</evidence>
<feature type="transmembrane region" description="Helical" evidence="9">
    <location>
        <begin position="299"/>
        <end position="320"/>
    </location>
</feature>
<feature type="region of interest" description="Disordered" evidence="8">
    <location>
        <begin position="440"/>
        <end position="461"/>
    </location>
</feature>
<feature type="transmembrane region" description="Helical" evidence="9">
    <location>
        <begin position="467"/>
        <end position="486"/>
    </location>
</feature>
<protein>
    <submittedName>
        <fullName evidence="11">Multisubunit sodium/proton antiporter, MrpD subunit</fullName>
    </submittedName>
</protein>
<evidence type="ECO:0000256" key="9">
    <source>
        <dbReference type="SAM" id="Phobius"/>
    </source>
</evidence>
<dbReference type="OrthoDB" id="9768329at2"/>
<dbReference type="InterPro" id="IPR003918">
    <property type="entry name" value="NADH_UbQ_OxRdtase"/>
</dbReference>
<feature type="transmembrane region" description="Helical" evidence="9">
    <location>
        <begin position="28"/>
        <end position="49"/>
    </location>
</feature>
<feature type="transmembrane region" description="Helical" evidence="9">
    <location>
        <begin position="271"/>
        <end position="292"/>
    </location>
</feature>
<evidence type="ECO:0000256" key="5">
    <source>
        <dbReference type="ARBA" id="ARBA00022989"/>
    </source>
</evidence>
<feature type="transmembrane region" description="Helical" evidence="9">
    <location>
        <begin position="165"/>
        <end position="187"/>
    </location>
</feature>
<feature type="transmembrane region" description="Helical" evidence="9">
    <location>
        <begin position="238"/>
        <end position="259"/>
    </location>
</feature>
<dbReference type="RefSeq" id="WP_103939510.1">
    <property type="nucleotide sequence ID" value="NZ_FNVO01000009.1"/>
</dbReference>
<dbReference type="InterPro" id="IPR001750">
    <property type="entry name" value="ND/Mrp_TM"/>
</dbReference>
<dbReference type="PANTHER" id="PTHR42703:SF1">
    <property type="entry name" value="NA(+)_H(+) ANTIPORTER SUBUNIT D1"/>
    <property type="match status" value="1"/>
</dbReference>
<organism evidence="11 12">
    <name type="scientific">Thermomonospora echinospora</name>
    <dbReference type="NCBI Taxonomy" id="1992"/>
    <lineage>
        <taxon>Bacteria</taxon>
        <taxon>Bacillati</taxon>
        <taxon>Actinomycetota</taxon>
        <taxon>Actinomycetes</taxon>
        <taxon>Streptosporangiales</taxon>
        <taxon>Thermomonosporaceae</taxon>
        <taxon>Thermomonospora</taxon>
    </lineage>
</organism>
<keyword evidence="4 7" id="KW-0812">Transmembrane</keyword>
<keyword evidence="6 9" id="KW-0472">Membrane</keyword>
<dbReference type="GO" id="GO:0005886">
    <property type="term" value="C:plasma membrane"/>
    <property type="evidence" value="ECO:0007669"/>
    <property type="project" value="UniProtKB-SubCell"/>
</dbReference>
<evidence type="ECO:0000256" key="6">
    <source>
        <dbReference type="ARBA" id="ARBA00023136"/>
    </source>
</evidence>
<dbReference type="GO" id="GO:0008137">
    <property type="term" value="F:NADH dehydrogenase (ubiquinone) activity"/>
    <property type="evidence" value="ECO:0007669"/>
    <property type="project" value="InterPro"/>
</dbReference>
<reference evidence="12" key="1">
    <citation type="submission" date="2016-10" db="EMBL/GenBank/DDBJ databases">
        <authorList>
            <person name="Varghese N."/>
            <person name="Submissions S."/>
        </authorList>
    </citation>
    <scope>NUCLEOTIDE SEQUENCE [LARGE SCALE GENOMIC DNA]</scope>
    <source>
        <strain evidence="12">DSM 43163</strain>
    </source>
</reference>
<feature type="transmembrane region" description="Helical" evidence="9">
    <location>
        <begin position="110"/>
        <end position="129"/>
    </location>
</feature>
<dbReference type="InterPro" id="IPR050586">
    <property type="entry name" value="CPA3_Na-H_Antiporter_D"/>
</dbReference>
<dbReference type="PANTHER" id="PTHR42703">
    <property type="entry name" value="NADH DEHYDROGENASE"/>
    <property type="match status" value="1"/>
</dbReference>
<feature type="transmembrane region" description="Helical" evidence="9">
    <location>
        <begin position="359"/>
        <end position="386"/>
    </location>
</feature>
<dbReference type="EMBL" id="FNVO01000009">
    <property type="protein sequence ID" value="SEG69134.1"/>
    <property type="molecule type" value="Genomic_DNA"/>
</dbReference>
<keyword evidence="3" id="KW-1003">Cell membrane</keyword>
<evidence type="ECO:0000313" key="11">
    <source>
        <dbReference type="EMBL" id="SEG69134.1"/>
    </source>
</evidence>
<evidence type="ECO:0000256" key="2">
    <source>
        <dbReference type="ARBA" id="ARBA00005346"/>
    </source>
</evidence>
<feature type="transmembrane region" description="Helical" evidence="9">
    <location>
        <begin position="77"/>
        <end position="98"/>
    </location>
</feature>
<comment type="similarity">
    <text evidence="2">Belongs to the CPA3 antiporters (TC 2.A.63) subunit D family.</text>
</comment>
<keyword evidence="12" id="KW-1185">Reference proteome</keyword>
<name>A0A1H6C829_9ACTN</name>
<comment type="subcellular location">
    <subcellularLocation>
        <location evidence="1">Cell membrane</location>
        <topology evidence="1">Multi-pass membrane protein</topology>
    </subcellularLocation>
    <subcellularLocation>
        <location evidence="7">Membrane</location>
        <topology evidence="7">Multi-pass membrane protein</topology>
    </subcellularLocation>
</comment>
<proteinExistence type="inferred from homology"/>
<dbReference type="PRINTS" id="PR01437">
    <property type="entry name" value="NUOXDRDTASE4"/>
</dbReference>
<evidence type="ECO:0000256" key="1">
    <source>
        <dbReference type="ARBA" id="ARBA00004651"/>
    </source>
</evidence>
<feature type="transmembrane region" description="Helical" evidence="9">
    <location>
        <begin position="406"/>
        <end position="429"/>
    </location>
</feature>
<gene>
    <name evidence="11" type="ORF">SAMN04489712_10953</name>
</gene>
<keyword evidence="5 9" id="KW-1133">Transmembrane helix</keyword>
<dbReference type="GO" id="GO:0042773">
    <property type="term" value="P:ATP synthesis coupled electron transport"/>
    <property type="evidence" value="ECO:0007669"/>
    <property type="project" value="InterPro"/>
</dbReference>
<evidence type="ECO:0000256" key="4">
    <source>
        <dbReference type="ARBA" id="ARBA00022692"/>
    </source>
</evidence>
<sequence>MNVLLPLPFVLPLAGAALMLPAWRSQTWLRLLGVGVTAGVVAVSVALAVEVAREGVITTQTGGWPAPLGITLVADRLTVLMLVVSSVVLLAILLYAVGQGVVGHSEARPSVYYPAYLMLSAGVCLSFLAGDLFNLFVGFEVMLASSYVLITLAPTPARMHAGTMYVVVSLTSSILFLTTIGLTYTATGTVNLADLSTRTEDLPAGTRTALALMFLVVFGIKGAVAPLHLWLPDSYPAAITKITAIFAALLTKTAVYAMIRTQTLLFPQHDVGTPLLVLAALTMVVGLLGALTQQDIHRILSFVLVGHIGFMVFGLALFSVAGLTGAILYLVHHIIVQATLFLTSDLMQDETGETSLERIGGLAGASAFTAVLFFVPAMSLSGVPPLSGFVAKLALLQAGFGSGRTLGYAVTSVAVLASLLTLVAMSRIWTMAFWRPRSQAPAPELPPEEKAGEEPGLSRQQRYSHRLVRTVTAGMVACGLAVAVLAGPLTSWSVQAAGDLLDRTAYQHAVLGEEAP</sequence>
<dbReference type="NCBIfam" id="NF009308">
    <property type="entry name" value="PRK12665.1"/>
    <property type="match status" value="1"/>
</dbReference>
<feature type="domain" description="NADH:quinone oxidoreductase/Mrp antiporter transmembrane" evidence="10">
    <location>
        <begin position="129"/>
        <end position="414"/>
    </location>
</feature>
<dbReference type="Proteomes" id="UP000236723">
    <property type="component" value="Unassembled WGS sequence"/>
</dbReference>
<dbReference type="Pfam" id="PF00361">
    <property type="entry name" value="Proton_antipo_M"/>
    <property type="match status" value="1"/>
</dbReference>
<accession>A0A1H6C829</accession>
<evidence type="ECO:0000256" key="7">
    <source>
        <dbReference type="RuleBase" id="RU000320"/>
    </source>
</evidence>
<evidence type="ECO:0000256" key="3">
    <source>
        <dbReference type="ARBA" id="ARBA00022475"/>
    </source>
</evidence>